<proteinExistence type="inferred from homology"/>
<feature type="domain" description="ABC transmembrane type-2" evidence="9">
    <location>
        <begin position="13"/>
        <end position="241"/>
    </location>
</feature>
<keyword evidence="6 8" id="KW-1133">Transmembrane helix</keyword>
<protein>
    <recommendedName>
        <fullName evidence="8">Transport permease protein</fullName>
    </recommendedName>
</protein>
<dbReference type="InterPro" id="IPR051449">
    <property type="entry name" value="ABC-2_transporter_component"/>
</dbReference>
<comment type="subcellular location">
    <subcellularLocation>
        <location evidence="1 8">Cell membrane</location>
        <topology evidence="1 8">Multi-pass membrane protein</topology>
    </subcellularLocation>
</comment>
<dbReference type="PANTHER" id="PTHR30294">
    <property type="entry name" value="MEMBRANE COMPONENT OF ABC TRANSPORTER YHHJ-RELATED"/>
    <property type="match status" value="1"/>
</dbReference>
<dbReference type="InterPro" id="IPR047817">
    <property type="entry name" value="ABC2_TM_bact-type"/>
</dbReference>
<evidence type="ECO:0000256" key="3">
    <source>
        <dbReference type="ARBA" id="ARBA00022448"/>
    </source>
</evidence>
<name>A0ABZ2J3Z2_9CHLR</name>
<evidence type="ECO:0000256" key="7">
    <source>
        <dbReference type="ARBA" id="ARBA00023136"/>
    </source>
</evidence>
<comment type="similarity">
    <text evidence="2 8">Belongs to the ABC-2 integral membrane protein family.</text>
</comment>
<dbReference type="Pfam" id="PF01061">
    <property type="entry name" value="ABC2_membrane"/>
    <property type="match status" value="1"/>
</dbReference>
<feature type="transmembrane region" description="Helical" evidence="8">
    <location>
        <begin position="53"/>
        <end position="72"/>
    </location>
</feature>
<feature type="transmembrane region" description="Helical" evidence="8">
    <location>
        <begin position="21"/>
        <end position="41"/>
    </location>
</feature>
<evidence type="ECO:0000256" key="6">
    <source>
        <dbReference type="ARBA" id="ARBA00022989"/>
    </source>
</evidence>
<dbReference type="PROSITE" id="PS51012">
    <property type="entry name" value="ABC_TM2"/>
    <property type="match status" value="1"/>
</dbReference>
<dbReference type="EMBL" id="CP146612">
    <property type="protein sequence ID" value="WWX25506.1"/>
    <property type="molecule type" value="Genomic_DNA"/>
</dbReference>
<dbReference type="RefSeq" id="WP_338737725.1">
    <property type="nucleotide sequence ID" value="NZ_CP146612.1"/>
</dbReference>
<evidence type="ECO:0000259" key="9">
    <source>
        <dbReference type="PROSITE" id="PS51012"/>
    </source>
</evidence>
<evidence type="ECO:0000256" key="5">
    <source>
        <dbReference type="ARBA" id="ARBA00022692"/>
    </source>
</evidence>
<feature type="transmembrane region" description="Helical" evidence="8">
    <location>
        <begin position="160"/>
        <end position="180"/>
    </location>
</feature>
<reference evidence="10 11" key="1">
    <citation type="submission" date="2024-03" db="EMBL/GenBank/DDBJ databases">
        <title>A Dehalogenimonas Isolated from Estuarine Sediments Dihaloeliminates Chlorinated Alkanes.</title>
        <authorList>
            <person name="Yang Y."/>
            <person name="Wang H."/>
        </authorList>
    </citation>
    <scope>NUCLEOTIDE SEQUENCE [LARGE SCALE GENOMIC DNA]</scope>
    <source>
        <strain evidence="10 11">W</strain>
    </source>
</reference>
<evidence type="ECO:0000313" key="10">
    <source>
        <dbReference type="EMBL" id="WWX25506.1"/>
    </source>
</evidence>
<gene>
    <name evidence="10" type="ORF">V8247_00620</name>
</gene>
<accession>A0ABZ2J3Z2</accession>
<evidence type="ECO:0000256" key="1">
    <source>
        <dbReference type="ARBA" id="ARBA00004651"/>
    </source>
</evidence>
<evidence type="ECO:0000256" key="4">
    <source>
        <dbReference type="ARBA" id="ARBA00022475"/>
    </source>
</evidence>
<feature type="transmembrane region" description="Helical" evidence="8">
    <location>
        <begin position="93"/>
        <end position="116"/>
    </location>
</feature>
<keyword evidence="5 8" id="KW-0812">Transmembrane</keyword>
<dbReference type="InterPro" id="IPR000412">
    <property type="entry name" value="ABC_2_transport"/>
</dbReference>
<keyword evidence="3 8" id="KW-0813">Transport</keyword>
<feature type="transmembrane region" description="Helical" evidence="8">
    <location>
        <begin position="128"/>
        <end position="148"/>
    </location>
</feature>
<evidence type="ECO:0000313" key="11">
    <source>
        <dbReference type="Proteomes" id="UP001375370"/>
    </source>
</evidence>
<keyword evidence="7 8" id="KW-0472">Membrane</keyword>
<dbReference type="PIRSF" id="PIRSF006648">
    <property type="entry name" value="DrrB"/>
    <property type="match status" value="1"/>
</dbReference>
<evidence type="ECO:0000256" key="2">
    <source>
        <dbReference type="ARBA" id="ARBA00007783"/>
    </source>
</evidence>
<keyword evidence="4 8" id="KW-1003">Cell membrane</keyword>
<dbReference type="PANTHER" id="PTHR30294:SF38">
    <property type="entry name" value="TRANSPORT PERMEASE PROTEIN"/>
    <property type="match status" value="1"/>
</dbReference>
<keyword evidence="11" id="KW-1185">Reference proteome</keyword>
<evidence type="ECO:0000256" key="8">
    <source>
        <dbReference type="RuleBase" id="RU361157"/>
    </source>
</evidence>
<dbReference type="InterPro" id="IPR013525">
    <property type="entry name" value="ABC2_TM"/>
</dbReference>
<feature type="transmembrane region" description="Helical" evidence="8">
    <location>
        <begin position="220"/>
        <end position="238"/>
    </location>
</feature>
<dbReference type="Proteomes" id="UP001375370">
    <property type="component" value="Chromosome"/>
</dbReference>
<organism evidence="10 11">
    <name type="scientific">Candidatus Dehalogenimonas loeffleri</name>
    <dbReference type="NCBI Taxonomy" id="3127115"/>
    <lineage>
        <taxon>Bacteria</taxon>
        <taxon>Bacillati</taxon>
        <taxon>Chloroflexota</taxon>
        <taxon>Dehalococcoidia</taxon>
        <taxon>Dehalococcoidales</taxon>
        <taxon>Dehalococcoidaceae</taxon>
        <taxon>Dehalogenimonas</taxon>
    </lineage>
</organism>
<sequence length="244" mass="27180">MPKYAIAIASRVIKQIWRDHRTLGLIFIVPVVVMTLIGYSLPDRTLLNSVAPALIAMMALFMSFLLTGISFLRERSQGTMERLMASPVSQLDIVLGYLLGFMVFALIQTLIIFFFTVQVFEVPYRGELWQILIFQIAIVVGSVTLGIFTSTFARNEFQMVQFIPLVIMPQVFLGGVLWPVDQMNGFLQSVSQLLPMTYAVEGLRNIMLAGQSLGDVAQDLLYLIGFAAFMSVLAALTIRRGVNA</sequence>